<keyword evidence="2 11" id="KW-0723">Serine/threonine-protein kinase</keyword>
<dbReference type="EC" id="2.7.11.1" evidence="1"/>
<dbReference type="PANTHER" id="PTHR47976:SF115">
    <property type="entry name" value="RECEPTOR-LIKE SERINE_THREONINE-PROTEIN KINASE"/>
    <property type="match status" value="1"/>
</dbReference>
<comment type="catalytic activity">
    <reaction evidence="8">
        <text>L-threonyl-[protein] + ATP = O-phospho-L-threonyl-[protein] + ADP + H(+)</text>
        <dbReference type="Rhea" id="RHEA:46608"/>
        <dbReference type="Rhea" id="RHEA-COMP:11060"/>
        <dbReference type="Rhea" id="RHEA-COMP:11605"/>
        <dbReference type="ChEBI" id="CHEBI:15378"/>
        <dbReference type="ChEBI" id="CHEBI:30013"/>
        <dbReference type="ChEBI" id="CHEBI:30616"/>
        <dbReference type="ChEBI" id="CHEBI:61977"/>
        <dbReference type="ChEBI" id="CHEBI:456216"/>
        <dbReference type="EC" id="2.7.11.1"/>
    </reaction>
</comment>
<dbReference type="PROSITE" id="PS00107">
    <property type="entry name" value="PROTEIN_KINASE_ATP"/>
    <property type="match status" value="1"/>
</dbReference>
<dbReference type="Proteomes" id="UP000541444">
    <property type="component" value="Unassembled WGS sequence"/>
</dbReference>
<evidence type="ECO:0000256" key="11">
    <source>
        <dbReference type="RuleBase" id="RU000304"/>
    </source>
</evidence>
<dbReference type="InterPro" id="IPR017441">
    <property type="entry name" value="Protein_kinase_ATP_BS"/>
</dbReference>
<dbReference type="InterPro" id="IPR011009">
    <property type="entry name" value="Kinase-like_dom_sf"/>
</dbReference>
<dbReference type="Pfam" id="PF00069">
    <property type="entry name" value="Pkinase"/>
    <property type="match status" value="1"/>
</dbReference>
<feature type="compositionally biased region" description="Acidic residues" evidence="12">
    <location>
        <begin position="386"/>
        <end position="397"/>
    </location>
</feature>
<evidence type="ECO:0000256" key="6">
    <source>
        <dbReference type="ARBA" id="ARBA00022777"/>
    </source>
</evidence>
<comment type="catalytic activity">
    <reaction evidence="9">
        <text>L-seryl-[protein] + ATP = O-phospho-L-seryl-[protein] + ADP + H(+)</text>
        <dbReference type="Rhea" id="RHEA:17989"/>
        <dbReference type="Rhea" id="RHEA-COMP:9863"/>
        <dbReference type="Rhea" id="RHEA-COMP:11604"/>
        <dbReference type="ChEBI" id="CHEBI:15378"/>
        <dbReference type="ChEBI" id="CHEBI:29999"/>
        <dbReference type="ChEBI" id="CHEBI:30616"/>
        <dbReference type="ChEBI" id="CHEBI:83421"/>
        <dbReference type="ChEBI" id="CHEBI:456216"/>
        <dbReference type="EC" id="2.7.11.1"/>
    </reaction>
</comment>
<dbReference type="InterPro" id="IPR008271">
    <property type="entry name" value="Ser/Thr_kinase_AS"/>
</dbReference>
<keyword evidence="7 10" id="KW-0067">ATP-binding</keyword>
<keyword evidence="15" id="KW-1185">Reference proteome</keyword>
<dbReference type="SMART" id="SM00220">
    <property type="entry name" value="S_TKc"/>
    <property type="match status" value="1"/>
</dbReference>
<proteinExistence type="inferred from homology"/>
<evidence type="ECO:0000256" key="1">
    <source>
        <dbReference type="ARBA" id="ARBA00012513"/>
    </source>
</evidence>
<evidence type="ECO:0000256" key="12">
    <source>
        <dbReference type="SAM" id="MobiDB-lite"/>
    </source>
</evidence>
<keyword evidence="5 10" id="KW-0547">Nucleotide-binding</keyword>
<keyword evidence="6" id="KW-0418">Kinase</keyword>
<evidence type="ECO:0000313" key="14">
    <source>
        <dbReference type="EMBL" id="KAF6156588.1"/>
    </source>
</evidence>
<dbReference type="PROSITE" id="PS00108">
    <property type="entry name" value="PROTEIN_KINASE_ST"/>
    <property type="match status" value="1"/>
</dbReference>
<accession>A0A7J7MPE8</accession>
<dbReference type="PROSITE" id="PS50011">
    <property type="entry name" value="PROTEIN_KINASE_DOM"/>
    <property type="match status" value="1"/>
</dbReference>
<dbReference type="FunFam" id="1.10.510.10:FF:001023">
    <property type="entry name" value="Os07g0541700 protein"/>
    <property type="match status" value="1"/>
</dbReference>
<evidence type="ECO:0000256" key="10">
    <source>
        <dbReference type="PROSITE-ProRule" id="PRU10141"/>
    </source>
</evidence>
<evidence type="ECO:0000256" key="4">
    <source>
        <dbReference type="ARBA" id="ARBA00022729"/>
    </source>
</evidence>
<dbReference type="InterPro" id="IPR051343">
    <property type="entry name" value="G-type_lectin_kinases/EP1-like"/>
</dbReference>
<reference evidence="14 15" key="1">
    <citation type="journal article" date="2020" name="IScience">
        <title>Genome Sequencing of the Endangered Kingdonia uniflora (Circaeasteraceae, Ranunculales) Reveals Potential Mechanisms of Evolutionary Specialization.</title>
        <authorList>
            <person name="Sun Y."/>
            <person name="Deng T."/>
            <person name="Zhang A."/>
            <person name="Moore M.J."/>
            <person name="Landis J.B."/>
            <person name="Lin N."/>
            <person name="Zhang H."/>
            <person name="Zhang X."/>
            <person name="Huang J."/>
            <person name="Zhang X."/>
            <person name="Sun H."/>
            <person name="Wang H."/>
        </authorList>
    </citation>
    <scope>NUCLEOTIDE SEQUENCE [LARGE SCALE GENOMIC DNA]</scope>
    <source>
        <strain evidence="14">TB1705</strain>
        <tissue evidence="14">Leaf</tissue>
    </source>
</reference>
<evidence type="ECO:0000313" key="15">
    <source>
        <dbReference type="Proteomes" id="UP000541444"/>
    </source>
</evidence>
<evidence type="ECO:0000256" key="8">
    <source>
        <dbReference type="ARBA" id="ARBA00047899"/>
    </source>
</evidence>
<keyword evidence="4" id="KW-0732">Signal</keyword>
<dbReference type="Gene3D" id="3.30.200.20">
    <property type="entry name" value="Phosphorylase Kinase, domain 1"/>
    <property type="match status" value="1"/>
</dbReference>
<evidence type="ECO:0000256" key="5">
    <source>
        <dbReference type="ARBA" id="ARBA00022741"/>
    </source>
</evidence>
<organism evidence="14 15">
    <name type="scientific">Kingdonia uniflora</name>
    <dbReference type="NCBI Taxonomy" id="39325"/>
    <lineage>
        <taxon>Eukaryota</taxon>
        <taxon>Viridiplantae</taxon>
        <taxon>Streptophyta</taxon>
        <taxon>Embryophyta</taxon>
        <taxon>Tracheophyta</taxon>
        <taxon>Spermatophyta</taxon>
        <taxon>Magnoliopsida</taxon>
        <taxon>Ranunculales</taxon>
        <taxon>Circaeasteraceae</taxon>
        <taxon>Kingdonia</taxon>
    </lineage>
</organism>
<evidence type="ECO:0000256" key="3">
    <source>
        <dbReference type="ARBA" id="ARBA00022679"/>
    </source>
</evidence>
<dbReference type="AlphaFoldDB" id="A0A7J7MPE8"/>
<protein>
    <recommendedName>
        <fullName evidence="1">non-specific serine/threonine protein kinase</fullName>
        <ecNumber evidence="1">2.7.11.1</ecNumber>
    </recommendedName>
</protein>
<dbReference type="SUPFAM" id="SSF56112">
    <property type="entry name" value="Protein kinase-like (PK-like)"/>
    <property type="match status" value="1"/>
</dbReference>
<feature type="domain" description="Protein kinase" evidence="13">
    <location>
        <begin position="84"/>
        <end position="375"/>
    </location>
</feature>
<evidence type="ECO:0000259" key="13">
    <source>
        <dbReference type="PROSITE" id="PS50011"/>
    </source>
</evidence>
<dbReference type="InterPro" id="IPR000719">
    <property type="entry name" value="Prot_kinase_dom"/>
</dbReference>
<evidence type="ECO:0000256" key="7">
    <source>
        <dbReference type="ARBA" id="ARBA00022840"/>
    </source>
</evidence>
<dbReference type="GO" id="GO:0005524">
    <property type="term" value="F:ATP binding"/>
    <property type="evidence" value="ECO:0007669"/>
    <property type="project" value="UniProtKB-UniRule"/>
</dbReference>
<dbReference type="FunFam" id="3.30.200.20:FF:000178">
    <property type="entry name" value="serine/threonine-protein kinase PBS1-like"/>
    <property type="match status" value="1"/>
</dbReference>
<dbReference type="OrthoDB" id="4062651at2759"/>
<evidence type="ECO:0000256" key="9">
    <source>
        <dbReference type="ARBA" id="ARBA00048679"/>
    </source>
</evidence>
<dbReference type="GO" id="GO:0004674">
    <property type="term" value="F:protein serine/threonine kinase activity"/>
    <property type="evidence" value="ECO:0007669"/>
    <property type="project" value="UniProtKB-KW"/>
</dbReference>
<keyword evidence="3" id="KW-0808">Transferase</keyword>
<feature type="binding site" evidence="10">
    <location>
        <position position="112"/>
    </location>
    <ligand>
        <name>ATP</name>
        <dbReference type="ChEBI" id="CHEBI:30616"/>
    </ligand>
</feature>
<feature type="region of interest" description="Disordered" evidence="12">
    <location>
        <begin position="378"/>
        <end position="397"/>
    </location>
</feature>
<comment type="similarity">
    <text evidence="11">Belongs to the protein kinase superfamily.</text>
</comment>
<comment type="caution">
    <text evidence="14">The sequence shown here is derived from an EMBL/GenBank/DDBJ whole genome shotgun (WGS) entry which is preliminary data.</text>
</comment>
<gene>
    <name evidence="14" type="ORF">GIB67_002458</name>
</gene>
<name>A0A7J7MPE8_9MAGN</name>
<dbReference type="EMBL" id="JACGCM010001315">
    <property type="protein sequence ID" value="KAF6156588.1"/>
    <property type="molecule type" value="Genomic_DNA"/>
</dbReference>
<dbReference type="PANTHER" id="PTHR47976">
    <property type="entry name" value="G-TYPE LECTIN S-RECEPTOR-LIKE SERINE/THREONINE-PROTEIN KINASE SD2-5"/>
    <property type="match status" value="1"/>
</dbReference>
<evidence type="ECO:0000256" key="2">
    <source>
        <dbReference type="ARBA" id="ARBA00022527"/>
    </source>
</evidence>
<sequence>MPPEVELDELEKHFYKDHNIVDEGIDENAEPKNKLCDIQLVGDILEVRKLDGPEAIARKDDDLEAIVGEFLKDFQYEELETATRNFSNKLGSGGSGQVFKGILKDGTSVAVKRVEREVYGKYEFFSELSAITSAQHFNLVRLRGYCSHVSKTGRIFFIVYDFFKNGSLDSWIFPNGQFLSWKERCKVALDVAKALVYLHRDCRKQILHLDLKPENILVGDDFRGVLSDFGMSKLMSKDESSFHTEMTRGTRGYMAPEWNSGYRKEKSVDIFSYGKVLMDMFLGQRNVCFDRKGKDIYIEGGNTPLEQRKSLLYVKKKLDEKKVLDLIDKRLTKDRSIDERLASCFVKVALQCLKEDPRKRPCDMWEVLTMLEPILKVLPDDKKEEHDDEEEEEEEED</sequence>
<dbReference type="Gene3D" id="1.10.510.10">
    <property type="entry name" value="Transferase(Phosphotransferase) domain 1"/>
    <property type="match status" value="1"/>
</dbReference>